<reference evidence="1 2" key="1">
    <citation type="submission" date="2016-03" db="EMBL/GenBank/DDBJ databases">
        <title>EvidentialGene: Evidence-directed Construction of Genes on Genomes.</title>
        <authorList>
            <person name="Gilbert D.G."/>
            <person name="Choi J.-H."/>
            <person name="Mockaitis K."/>
            <person name="Colbourne J."/>
            <person name="Pfrender M."/>
        </authorList>
    </citation>
    <scope>NUCLEOTIDE SEQUENCE [LARGE SCALE GENOMIC DNA]</scope>
    <source>
        <strain evidence="1 2">Xinb3</strain>
        <tissue evidence="1">Complete organism</tissue>
    </source>
</reference>
<comment type="caution">
    <text evidence="1">The sequence shown here is derived from an EMBL/GenBank/DDBJ whole genome shotgun (WGS) entry which is preliminary data.</text>
</comment>
<proteinExistence type="predicted"/>
<keyword evidence="2" id="KW-1185">Reference proteome</keyword>
<dbReference type="OrthoDB" id="6363548at2759"/>
<evidence type="ECO:0000313" key="2">
    <source>
        <dbReference type="Proteomes" id="UP000076858"/>
    </source>
</evidence>
<organism evidence="1 2">
    <name type="scientific">Daphnia magna</name>
    <dbReference type="NCBI Taxonomy" id="35525"/>
    <lineage>
        <taxon>Eukaryota</taxon>
        <taxon>Metazoa</taxon>
        <taxon>Ecdysozoa</taxon>
        <taxon>Arthropoda</taxon>
        <taxon>Crustacea</taxon>
        <taxon>Branchiopoda</taxon>
        <taxon>Diplostraca</taxon>
        <taxon>Cladocera</taxon>
        <taxon>Anomopoda</taxon>
        <taxon>Daphniidae</taxon>
        <taxon>Daphnia</taxon>
    </lineage>
</organism>
<evidence type="ECO:0000313" key="1">
    <source>
        <dbReference type="EMBL" id="KZS20298.1"/>
    </source>
</evidence>
<dbReference type="EMBL" id="LRGB01000233">
    <property type="protein sequence ID" value="KZS20298.1"/>
    <property type="molecule type" value="Genomic_DNA"/>
</dbReference>
<protein>
    <submittedName>
        <fullName evidence="1">Uncharacterized protein</fullName>
    </submittedName>
</protein>
<dbReference type="Proteomes" id="UP000076858">
    <property type="component" value="Unassembled WGS sequence"/>
</dbReference>
<sequence>MKISLTPGWALTPALQAGEMWRDYQEVRVVVAVQENEVWLFIHLPMLEFLRALTLYRVISLSRATQKSTRGMQCEGLPAYLVVSSDREMFVKINAEIAGQCCSPGQALCPIKQAMNRKKARGVCSVSVFLAEEGRMQIYFTAAVAPWRGQDAVYLEHRRYQPSPFTKFSCPVQPSLRTGCSRRVFGRNTSDKSGCSEEYVQYVGERIGVSGVQRSRVVYHIRNIHSCYRKDPLGAEIRPTMEKSNYGIGTRPNTPFESFAHVGETRALAAATTKDAAEFLVENVAQLRRVF</sequence>
<gene>
    <name evidence="1" type="ORF">APZ42_013093</name>
</gene>
<accession>A0A162R7V0</accession>
<name>A0A162R7V0_9CRUS</name>
<dbReference type="AlphaFoldDB" id="A0A162R7V0"/>